<evidence type="ECO:0000256" key="7">
    <source>
        <dbReference type="ARBA" id="ARBA00022777"/>
    </source>
</evidence>
<evidence type="ECO:0000256" key="5">
    <source>
        <dbReference type="ARBA" id="ARBA00022679"/>
    </source>
</evidence>
<keyword evidence="10" id="KW-0443">Lipid metabolism</keyword>
<keyword evidence="15" id="KW-1185">Reference proteome</keyword>
<keyword evidence="9" id="KW-0752">Steroid biosynthesis</keyword>
<evidence type="ECO:0000256" key="8">
    <source>
        <dbReference type="ARBA" id="ARBA00022840"/>
    </source>
</evidence>
<evidence type="ECO:0000313" key="15">
    <source>
        <dbReference type="Proteomes" id="UP001412067"/>
    </source>
</evidence>
<dbReference type="SUPFAM" id="SSF54211">
    <property type="entry name" value="Ribosomal protein S5 domain 2-like"/>
    <property type="match status" value="1"/>
</dbReference>
<keyword evidence="6" id="KW-0547">Nucleotide-binding</keyword>
<comment type="caution">
    <text evidence="14">The sequence shown here is derived from an EMBL/GenBank/DDBJ whole genome shotgun (WGS) entry which is preliminary data.</text>
</comment>
<feature type="domain" description="GHMP kinase N-terminal" evidence="13">
    <location>
        <begin position="184"/>
        <end position="257"/>
    </location>
</feature>
<dbReference type="Pfam" id="PF00288">
    <property type="entry name" value="GHMP_kinases_N"/>
    <property type="match status" value="1"/>
</dbReference>
<evidence type="ECO:0000256" key="11">
    <source>
        <dbReference type="ARBA" id="ARBA00023221"/>
    </source>
</evidence>
<keyword evidence="7" id="KW-0418">Kinase</keyword>
<evidence type="ECO:0000256" key="2">
    <source>
        <dbReference type="ARBA" id="ARBA00006495"/>
    </source>
</evidence>
<dbReference type="EMBL" id="JBBWWR010000017">
    <property type="protein sequence ID" value="KAK8945949.1"/>
    <property type="molecule type" value="Genomic_DNA"/>
</dbReference>
<evidence type="ECO:0000256" key="3">
    <source>
        <dbReference type="ARBA" id="ARBA00012958"/>
    </source>
</evidence>
<keyword evidence="4" id="KW-0444">Lipid biosynthesis</keyword>
<organism evidence="14 15">
    <name type="scientific">Platanthera guangdongensis</name>
    <dbReference type="NCBI Taxonomy" id="2320717"/>
    <lineage>
        <taxon>Eukaryota</taxon>
        <taxon>Viridiplantae</taxon>
        <taxon>Streptophyta</taxon>
        <taxon>Embryophyta</taxon>
        <taxon>Tracheophyta</taxon>
        <taxon>Spermatophyta</taxon>
        <taxon>Magnoliopsida</taxon>
        <taxon>Liliopsida</taxon>
        <taxon>Asparagales</taxon>
        <taxon>Orchidaceae</taxon>
        <taxon>Orchidoideae</taxon>
        <taxon>Orchideae</taxon>
        <taxon>Orchidinae</taxon>
        <taxon>Platanthera</taxon>
    </lineage>
</organism>
<evidence type="ECO:0000256" key="1">
    <source>
        <dbReference type="ARBA" id="ARBA00005017"/>
    </source>
</evidence>
<proteinExistence type="inferred from homology"/>
<evidence type="ECO:0000256" key="6">
    <source>
        <dbReference type="ARBA" id="ARBA00022741"/>
    </source>
</evidence>
<dbReference type="PANTHER" id="PTHR31814">
    <property type="match status" value="1"/>
</dbReference>
<dbReference type="InterPro" id="IPR035102">
    <property type="entry name" value="Phosphomevalonate_kinase"/>
</dbReference>
<accession>A0ABR2LPC6</accession>
<keyword evidence="11" id="KW-0753">Steroid metabolism</keyword>
<dbReference type="InterPro" id="IPR020568">
    <property type="entry name" value="Ribosomal_Su5_D2-typ_SF"/>
</dbReference>
<name>A0ABR2LPC6_9ASPA</name>
<protein>
    <recommendedName>
        <fullName evidence="3">phosphomevalonate kinase</fullName>
        <ecNumber evidence="3">2.7.4.2</ecNumber>
    </recommendedName>
</protein>
<gene>
    <name evidence="14" type="ORF">KSP40_PGU016962</name>
</gene>
<dbReference type="PIRSF" id="PIRSF017288">
    <property type="entry name" value="PMK_GHMP_euk"/>
    <property type="match status" value="1"/>
</dbReference>
<dbReference type="PANTHER" id="PTHR31814:SF2">
    <property type="entry name" value="PHOSPHOMEVALONATE KINASE"/>
    <property type="match status" value="1"/>
</dbReference>
<dbReference type="InterPro" id="IPR014721">
    <property type="entry name" value="Ribsml_uS5_D2-typ_fold_subgr"/>
</dbReference>
<sequence>MEVVASAPGKVLITGGYLILERPNAGLILSTNARFYSIVKPLYEEIKPERWAWSWTDVRVSSPQLSREVTYKLSLKKSTLQSTTSRNTVNPFVEHAVQYAVAAARRIFIENGKEDSLEKLLLQGLDITILGCNDFYSYRCQVEACGLPLTQETLAALPPFSAITFNAEHSNGAVYRNCKPEVAKTGLGSSAAMTTSVVAALLHYFGVVKLPSSSKCLIEQETAESNIDLVHIIAQAAHCFAQGKIGSGFDVSAAVYGSQRYIRFSPSVLSSAQMGRNYLPDLISGILKEKWDHETCHFSLPPLMTLLLGEPGSGGSSTPSMVGSVKQWQKVDPEKSLETWTLLASANAKFETQLKLLNKLAHEQWPAGRRGAEEIVEADGGGQSWPNPSKSDRSLDVDAVEAGSWAGGWSF</sequence>
<keyword evidence="8" id="KW-0067">ATP-binding</keyword>
<evidence type="ECO:0000259" key="13">
    <source>
        <dbReference type="Pfam" id="PF00288"/>
    </source>
</evidence>
<evidence type="ECO:0000256" key="9">
    <source>
        <dbReference type="ARBA" id="ARBA00022955"/>
    </source>
</evidence>
<keyword evidence="5" id="KW-0808">Transferase</keyword>
<dbReference type="NCBIfam" id="TIGR01219">
    <property type="entry name" value="Pmev_kin_ERG8"/>
    <property type="match status" value="1"/>
</dbReference>
<evidence type="ECO:0000256" key="12">
    <source>
        <dbReference type="SAM" id="MobiDB-lite"/>
    </source>
</evidence>
<evidence type="ECO:0000256" key="10">
    <source>
        <dbReference type="ARBA" id="ARBA00023098"/>
    </source>
</evidence>
<dbReference type="Gene3D" id="3.30.230.10">
    <property type="match status" value="1"/>
</dbReference>
<comment type="pathway">
    <text evidence="1">Isoprenoid biosynthesis; isopentenyl diphosphate biosynthesis via mevalonate pathway; isopentenyl diphosphate from (R)-mevalonate: step 2/3.</text>
</comment>
<dbReference type="InterPro" id="IPR016005">
    <property type="entry name" value="Erg8"/>
</dbReference>
<dbReference type="Proteomes" id="UP001412067">
    <property type="component" value="Unassembled WGS sequence"/>
</dbReference>
<evidence type="ECO:0000256" key="4">
    <source>
        <dbReference type="ARBA" id="ARBA00022516"/>
    </source>
</evidence>
<dbReference type="EC" id="2.7.4.2" evidence="3"/>
<dbReference type="InterPro" id="IPR006204">
    <property type="entry name" value="GHMP_kinase_N_dom"/>
</dbReference>
<comment type="similarity">
    <text evidence="2">Belongs to the GHMP kinase family. Mevalonate kinase subfamily.</text>
</comment>
<reference evidence="14 15" key="1">
    <citation type="journal article" date="2022" name="Nat. Plants">
        <title>Genomes of leafy and leafless Platanthera orchids illuminate the evolution of mycoheterotrophy.</title>
        <authorList>
            <person name="Li M.H."/>
            <person name="Liu K.W."/>
            <person name="Li Z."/>
            <person name="Lu H.C."/>
            <person name="Ye Q.L."/>
            <person name="Zhang D."/>
            <person name="Wang J.Y."/>
            <person name="Li Y.F."/>
            <person name="Zhong Z.M."/>
            <person name="Liu X."/>
            <person name="Yu X."/>
            <person name="Liu D.K."/>
            <person name="Tu X.D."/>
            <person name="Liu B."/>
            <person name="Hao Y."/>
            <person name="Liao X.Y."/>
            <person name="Jiang Y.T."/>
            <person name="Sun W.H."/>
            <person name="Chen J."/>
            <person name="Chen Y.Q."/>
            <person name="Ai Y."/>
            <person name="Zhai J.W."/>
            <person name="Wu S.S."/>
            <person name="Zhou Z."/>
            <person name="Hsiao Y.Y."/>
            <person name="Wu W.L."/>
            <person name="Chen Y.Y."/>
            <person name="Lin Y.F."/>
            <person name="Hsu J.L."/>
            <person name="Li C.Y."/>
            <person name="Wang Z.W."/>
            <person name="Zhao X."/>
            <person name="Zhong W.Y."/>
            <person name="Ma X.K."/>
            <person name="Ma L."/>
            <person name="Huang J."/>
            <person name="Chen G.Z."/>
            <person name="Huang M.Z."/>
            <person name="Huang L."/>
            <person name="Peng D.H."/>
            <person name="Luo Y.B."/>
            <person name="Zou S.Q."/>
            <person name="Chen S.P."/>
            <person name="Lan S."/>
            <person name="Tsai W.C."/>
            <person name="Van de Peer Y."/>
            <person name="Liu Z.J."/>
        </authorList>
    </citation>
    <scope>NUCLEOTIDE SEQUENCE [LARGE SCALE GENOMIC DNA]</scope>
    <source>
        <strain evidence="14">Lor288</strain>
    </source>
</reference>
<feature type="region of interest" description="Disordered" evidence="12">
    <location>
        <begin position="377"/>
        <end position="397"/>
    </location>
</feature>
<evidence type="ECO:0000313" key="14">
    <source>
        <dbReference type="EMBL" id="KAK8945949.1"/>
    </source>
</evidence>